<sequence length="438" mass="51794">MSQVCQICDYKTNLSTRKSIPCQYCNFEACRTCCETYLLNESVPKCMNPPCNREWTRQFMSSHFTAVFLNKKFKTHRENVLYERERALLPSTQPLVEREYAILKLRTEMAKLRDEIQEKYVLLQSMQTKSYELMRRPARAVEPETRFEFVRGCPDSNCRGFLSTQWKCGICEQWACNQCHQLKGATRDVEHTCNPDDVATAQLLSQNTKPCPKCHTGIYKLEGCNQMFCTQCHTGFDWRTGQIQTNIHNPHYFEWLRRNGNVADNQPIAQCNELTHNIFTEFRNLLQRKHSNHPDSSRLRQTLETTVRNTIHLRHVEMDRYRPANYESKNRDLRVKFMMNLLDEDRFKMLLQQNEKRTEKKREIYNVLEVLMNTMTDILFRFLAHLRVSAPGNYQTAILDEIAPIVAYVNEQLAEIGRTYKSRMRTFDNLIYLQIQST</sequence>
<evidence type="ECO:0000256" key="3">
    <source>
        <dbReference type="ARBA" id="ARBA00012251"/>
    </source>
</evidence>
<dbReference type="InterPro" id="IPR031127">
    <property type="entry name" value="E3_UB_ligase_RBR"/>
</dbReference>
<dbReference type="AlphaFoldDB" id="A0A6C0KL21"/>
<keyword evidence="7" id="KW-0863">Zinc-finger</keyword>
<keyword evidence="8" id="KW-0833">Ubl conjugation pathway</keyword>
<dbReference type="PANTHER" id="PTHR11685">
    <property type="entry name" value="RBR FAMILY RING FINGER AND IBR DOMAIN-CONTAINING"/>
    <property type="match status" value="1"/>
</dbReference>
<keyword evidence="6" id="KW-0677">Repeat</keyword>
<dbReference type="PROSITE" id="PS51873">
    <property type="entry name" value="TRIAD"/>
    <property type="match status" value="1"/>
</dbReference>
<comment type="pathway">
    <text evidence="2">Protein modification; protein ubiquitination.</text>
</comment>
<feature type="domain" description="RING-type" evidence="10">
    <location>
        <begin position="26"/>
        <end position="259"/>
    </location>
</feature>
<proteinExistence type="predicted"/>
<evidence type="ECO:0000313" key="11">
    <source>
        <dbReference type="EMBL" id="QHU17390.1"/>
    </source>
</evidence>
<evidence type="ECO:0000256" key="1">
    <source>
        <dbReference type="ARBA" id="ARBA00001798"/>
    </source>
</evidence>
<protein>
    <recommendedName>
        <fullName evidence="3">RBR-type E3 ubiquitin transferase</fullName>
        <ecNumber evidence="3">2.3.2.31</ecNumber>
    </recommendedName>
</protein>
<keyword evidence="9" id="KW-0862">Zinc</keyword>
<dbReference type="GO" id="GO:0016567">
    <property type="term" value="P:protein ubiquitination"/>
    <property type="evidence" value="ECO:0007669"/>
    <property type="project" value="InterPro"/>
</dbReference>
<dbReference type="Pfam" id="PF22605">
    <property type="entry name" value="IBR_2"/>
    <property type="match status" value="1"/>
</dbReference>
<accession>A0A6C0KL21</accession>
<evidence type="ECO:0000256" key="7">
    <source>
        <dbReference type="ARBA" id="ARBA00022771"/>
    </source>
</evidence>
<name>A0A6C0KL21_9ZZZZ</name>
<evidence type="ECO:0000256" key="4">
    <source>
        <dbReference type="ARBA" id="ARBA00022679"/>
    </source>
</evidence>
<dbReference type="GO" id="GO:0061630">
    <property type="term" value="F:ubiquitin protein ligase activity"/>
    <property type="evidence" value="ECO:0007669"/>
    <property type="project" value="UniProtKB-EC"/>
</dbReference>
<comment type="catalytic activity">
    <reaction evidence="1">
        <text>[E2 ubiquitin-conjugating enzyme]-S-ubiquitinyl-L-cysteine + [acceptor protein]-L-lysine = [E2 ubiquitin-conjugating enzyme]-L-cysteine + [acceptor protein]-N(6)-ubiquitinyl-L-lysine.</text>
        <dbReference type="EC" id="2.3.2.31"/>
    </reaction>
</comment>
<organism evidence="11">
    <name type="scientific">viral metagenome</name>
    <dbReference type="NCBI Taxonomy" id="1070528"/>
    <lineage>
        <taxon>unclassified sequences</taxon>
        <taxon>metagenomes</taxon>
        <taxon>organismal metagenomes</taxon>
    </lineage>
</organism>
<evidence type="ECO:0000256" key="5">
    <source>
        <dbReference type="ARBA" id="ARBA00022723"/>
    </source>
</evidence>
<evidence type="ECO:0000256" key="2">
    <source>
        <dbReference type="ARBA" id="ARBA00004906"/>
    </source>
</evidence>
<evidence type="ECO:0000259" key="10">
    <source>
        <dbReference type="PROSITE" id="PS51873"/>
    </source>
</evidence>
<dbReference type="EMBL" id="MN740903">
    <property type="protein sequence ID" value="QHU17390.1"/>
    <property type="molecule type" value="Genomic_DNA"/>
</dbReference>
<evidence type="ECO:0000256" key="9">
    <source>
        <dbReference type="ARBA" id="ARBA00022833"/>
    </source>
</evidence>
<dbReference type="SUPFAM" id="SSF57850">
    <property type="entry name" value="RING/U-box"/>
    <property type="match status" value="1"/>
</dbReference>
<evidence type="ECO:0000256" key="6">
    <source>
        <dbReference type="ARBA" id="ARBA00022737"/>
    </source>
</evidence>
<dbReference type="EC" id="2.3.2.31" evidence="3"/>
<keyword evidence="5" id="KW-0479">Metal-binding</keyword>
<dbReference type="InterPro" id="IPR054694">
    <property type="entry name" value="Parkin-like_IBR"/>
</dbReference>
<dbReference type="GO" id="GO:0008270">
    <property type="term" value="F:zinc ion binding"/>
    <property type="evidence" value="ECO:0007669"/>
    <property type="project" value="UniProtKB-KW"/>
</dbReference>
<dbReference type="InterPro" id="IPR044066">
    <property type="entry name" value="TRIAD_supradom"/>
</dbReference>
<dbReference type="Gene3D" id="1.20.120.1750">
    <property type="match status" value="1"/>
</dbReference>
<reference evidence="11" key="1">
    <citation type="journal article" date="2020" name="Nature">
        <title>Giant virus diversity and host interactions through global metagenomics.</title>
        <authorList>
            <person name="Schulz F."/>
            <person name="Roux S."/>
            <person name="Paez-Espino D."/>
            <person name="Jungbluth S."/>
            <person name="Walsh D.A."/>
            <person name="Denef V.J."/>
            <person name="McMahon K.D."/>
            <person name="Konstantinidis K.T."/>
            <person name="Eloe-Fadrosh E.A."/>
            <person name="Kyrpides N.C."/>
            <person name="Woyke T."/>
        </authorList>
    </citation>
    <scope>NUCLEOTIDE SEQUENCE</scope>
    <source>
        <strain evidence="11">GVMAG-S-3300012000-57</strain>
    </source>
</reference>
<evidence type="ECO:0000256" key="8">
    <source>
        <dbReference type="ARBA" id="ARBA00022786"/>
    </source>
</evidence>
<keyword evidence="4" id="KW-0808">Transferase</keyword>